<gene>
    <name evidence="8" type="ORF">TCAL_16207</name>
</gene>
<sequence>MKAPSWLSKLITDLIDEEDLNVSPLAAYAAETGKTPRTPNLNIGLYQRQQFERISRELPNHSFFEDDQPLSFGPMTHRNMSTNSSSKSTSFETLPQHEGLFFHPIDESQQRPMNKINSSPTFSYQTPPTGSSFSQTNLENSSKFRSDTPDYPSSSDLIDERTLGGRAFSDMSTKSSTPSSLTSSISSSPVQMLTNHNQKSPRNNTSSRARNSSPDSRQSQSYHHISHGNKKTILCKYYMKGNCVHGVKCAFAHGEKELLVTPQDKENQRHSKVKTKPCKNLHETGYCQFGTKCLFLHSPSEVTRTKSPNQSQNVEKLYKTEPCRHFFKTGVCMFGDKCMFAHGQSERRDKLPVVGAASLKD</sequence>
<accession>A0A553P2J7</accession>
<evidence type="ECO:0000259" key="7">
    <source>
        <dbReference type="PROSITE" id="PS50103"/>
    </source>
</evidence>
<dbReference type="AlphaFoldDB" id="A0A553P2J7"/>
<feature type="domain" description="C3H1-type" evidence="7">
    <location>
        <begin position="317"/>
        <end position="345"/>
    </location>
</feature>
<feature type="zinc finger region" description="C3H1-type" evidence="5">
    <location>
        <begin position="229"/>
        <end position="256"/>
    </location>
</feature>
<proteinExistence type="predicted"/>
<dbReference type="PROSITE" id="PS50103">
    <property type="entry name" value="ZF_C3H1"/>
    <property type="match status" value="3"/>
</dbReference>
<feature type="compositionally biased region" description="Low complexity" evidence="6">
    <location>
        <begin position="81"/>
        <end position="90"/>
    </location>
</feature>
<evidence type="ECO:0000256" key="3">
    <source>
        <dbReference type="ARBA" id="ARBA00022771"/>
    </source>
</evidence>
<name>A0A553P2J7_TIGCA</name>
<keyword evidence="9" id="KW-1185">Reference proteome</keyword>
<feature type="region of interest" description="Disordered" evidence="6">
    <location>
        <begin position="72"/>
        <end position="225"/>
    </location>
</feature>
<dbReference type="InterPro" id="IPR000571">
    <property type="entry name" value="Znf_CCCH"/>
</dbReference>
<dbReference type="EMBL" id="VCGU01000008">
    <property type="protein sequence ID" value="TRY71852.1"/>
    <property type="molecule type" value="Genomic_DNA"/>
</dbReference>
<evidence type="ECO:0000256" key="2">
    <source>
        <dbReference type="ARBA" id="ARBA00022737"/>
    </source>
</evidence>
<evidence type="ECO:0000256" key="1">
    <source>
        <dbReference type="ARBA" id="ARBA00022723"/>
    </source>
</evidence>
<dbReference type="STRING" id="6832.A0A553P2J7"/>
<keyword evidence="2" id="KW-0677">Repeat</keyword>
<reference evidence="8 9" key="1">
    <citation type="journal article" date="2018" name="Nat. Ecol. Evol.">
        <title>Genomic signatures of mitonuclear coevolution across populations of Tigriopus californicus.</title>
        <authorList>
            <person name="Barreto F.S."/>
            <person name="Watson E.T."/>
            <person name="Lima T.G."/>
            <person name="Willett C.S."/>
            <person name="Edmands S."/>
            <person name="Li W."/>
            <person name="Burton R.S."/>
        </authorList>
    </citation>
    <scope>NUCLEOTIDE SEQUENCE [LARGE SCALE GENOMIC DNA]</scope>
    <source>
        <strain evidence="8 9">San Diego</strain>
    </source>
</reference>
<dbReference type="PANTHER" id="PTHR12547">
    <property type="entry name" value="CCCH ZINC FINGER/TIS11-RELATED"/>
    <property type="match status" value="1"/>
</dbReference>
<feature type="zinc finger region" description="C3H1-type" evidence="5">
    <location>
        <begin position="272"/>
        <end position="300"/>
    </location>
</feature>
<feature type="compositionally biased region" description="Polar residues" evidence="6">
    <location>
        <begin position="110"/>
        <end position="141"/>
    </location>
</feature>
<dbReference type="Pfam" id="PF00642">
    <property type="entry name" value="zf-CCCH"/>
    <property type="match status" value="3"/>
</dbReference>
<dbReference type="PANTHER" id="PTHR12547:SF18">
    <property type="entry name" value="PROTEIN TIS11"/>
    <property type="match status" value="1"/>
</dbReference>
<evidence type="ECO:0000313" key="8">
    <source>
        <dbReference type="EMBL" id="TRY71852.1"/>
    </source>
</evidence>
<feature type="compositionally biased region" description="Polar residues" evidence="6">
    <location>
        <begin position="189"/>
        <end position="198"/>
    </location>
</feature>
<keyword evidence="3 5" id="KW-0863">Zinc-finger</keyword>
<evidence type="ECO:0000256" key="5">
    <source>
        <dbReference type="PROSITE-ProRule" id="PRU00723"/>
    </source>
</evidence>
<feature type="domain" description="C3H1-type" evidence="7">
    <location>
        <begin position="229"/>
        <end position="256"/>
    </location>
</feature>
<dbReference type="SUPFAM" id="SSF90229">
    <property type="entry name" value="CCCH zinc finger"/>
    <property type="match status" value="3"/>
</dbReference>
<protein>
    <recommendedName>
        <fullName evidence="7">C3H1-type domain-containing protein</fullName>
    </recommendedName>
</protein>
<dbReference type="SMART" id="SM00356">
    <property type="entry name" value="ZnF_C3H1"/>
    <property type="match status" value="3"/>
</dbReference>
<evidence type="ECO:0000256" key="4">
    <source>
        <dbReference type="ARBA" id="ARBA00022833"/>
    </source>
</evidence>
<dbReference type="GO" id="GO:0003729">
    <property type="term" value="F:mRNA binding"/>
    <property type="evidence" value="ECO:0007669"/>
    <property type="project" value="InterPro"/>
</dbReference>
<feature type="compositionally biased region" description="Low complexity" evidence="6">
    <location>
        <begin position="200"/>
        <end position="213"/>
    </location>
</feature>
<keyword evidence="4 5" id="KW-0862">Zinc</keyword>
<dbReference type="GO" id="GO:0008270">
    <property type="term" value="F:zinc ion binding"/>
    <property type="evidence" value="ECO:0007669"/>
    <property type="project" value="UniProtKB-KW"/>
</dbReference>
<feature type="zinc finger region" description="C3H1-type" evidence="5">
    <location>
        <begin position="317"/>
        <end position="345"/>
    </location>
</feature>
<dbReference type="InterPro" id="IPR036855">
    <property type="entry name" value="Znf_CCCH_sf"/>
</dbReference>
<keyword evidence="1 5" id="KW-0479">Metal-binding</keyword>
<dbReference type="InterPro" id="IPR045877">
    <property type="entry name" value="ZFP36-like"/>
</dbReference>
<feature type="domain" description="C3H1-type" evidence="7">
    <location>
        <begin position="272"/>
        <end position="300"/>
    </location>
</feature>
<evidence type="ECO:0000256" key="6">
    <source>
        <dbReference type="SAM" id="MobiDB-lite"/>
    </source>
</evidence>
<dbReference type="Proteomes" id="UP000318571">
    <property type="component" value="Chromosome 7"/>
</dbReference>
<dbReference type="Gene3D" id="4.10.1000.10">
    <property type="entry name" value="Zinc finger, CCCH-type"/>
    <property type="match status" value="3"/>
</dbReference>
<feature type="compositionally biased region" description="Polar residues" evidence="6">
    <location>
        <begin position="214"/>
        <end position="223"/>
    </location>
</feature>
<feature type="compositionally biased region" description="Low complexity" evidence="6">
    <location>
        <begin position="169"/>
        <end position="188"/>
    </location>
</feature>
<evidence type="ECO:0000313" key="9">
    <source>
        <dbReference type="Proteomes" id="UP000318571"/>
    </source>
</evidence>
<organism evidence="8 9">
    <name type="scientific">Tigriopus californicus</name>
    <name type="common">Marine copepod</name>
    <dbReference type="NCBI Taxonomy" id="6832"/>
    <lineage>
        <taxon>Eukaryota</taxon>
        <taxon>Metazoa</taxon>
        <taxon>Ecdysozoa</taxon>
        <taxon>Arthropoda</taxon>
        <taxon>Crustacea</taxon>
        <taxon>Multicrustacea</taxon>
        <taxon>Hexanauplia</taxon>
        <taxon>Copepoda</taxon>
        <taxon>Harpacticoida</taxon>
        <taxon>Harpacticidae</taxon>
        <taxon>Tigriopus</taxon>
    </lineage>
</organism>
<comment type="caution">
    <text evidence="8">The sequence shown here is derived from an EMBL/GenBank/DDBJ whole genome shotgun (WGS) entry which is preliminary data.</text>
</comment>